<dbReference type="Gramene" id="Ma09_t14830.1">
    <property type="protein sequence ID" value="Ma09_p14830.1"/>
    <property type="gene ID" value="Ma09_g14830"/>
</dbReference>
<dbReference type="PANTHER" id="PTHR36323">
    <property type="entry name" value="MYOTUBULARIN-LIKE PROTEIN"/>
    <property type="match status" value="1"/>
</dbReference>
<protein>
    <submittedName>
        <fullName evidence="2">(wild Malaysian banana) hypothetical protein</fullName>
    </submittedName>
</protein>
<name>A0A804KJN2_MUSAM</name>
<evidence type="ECO:0000256" key="1">
    <source>
        <dbReference type="SAM" id="MobiDB-lite"/>
    </source>
</evidence>
<gene>
    <name evidence="2" type="ORF">GSMUA_233180.1</name>
</gene>
<dbReference type="EnsemblPlants" id="Ma09_t14830.1">
    <property type="protein sequence ID" value="Ma09_p14830.1"/>
    <property type="gene ID" value="Ma09_g14830"/>
</dbReference>
<reference evidence="3" key="2">
    <citation type="submission" date="2021-05" db="UniProtKB">
        <authorList>
            <consortium name="EnsemblPlants"/>
        </authorList>
    </citation>
    <scope>IDENTIFICATION</scope>
    <source>
        <strain evidence="3">subsp. malaccensis</strain>
    </source>
</reference>
<organism evidence="3 4">
    <name type="scientific">Musa acuminata subsp. malaccensis</name>
    <name type="common">Wild banana</name>
    <name type="synonym">Musa malaccensis</name>
    <dbReference type="NCBI Taxonomy" id="214687"/>
    <lineage>
        <taxon>Eukaryota</taxon>
        <taxon>Viridiplantae</taxon>
        <taxon>Streptophyta</taxon>
        <taxon>Embryophyta</taxon>
        <taxon>Tracheophyta</taxon>
        <taxon>Spermatophyta</taxon>
        <taxon>Magnoliopsida</taxon>
        <taxon>Liliopsida</taxon>
        <taxon>Zingiberales</taxon>
        <taxon>Musaceae</taxon>
        <taxon>Musa</taxon>
    </lineage>
</organism>
<feature type="compositionally biased region" description="Basic residues" evidence="1">
    <location>
        <begin position="1"/>
        <end position="13"/>
    </location>
</feature>
<feature type="compositionally biased region" description="Low complexity" evidence="1">
    <location>
        <begin position="14"/>
        <end position="38"/>
    </location>
</feature>
<evidence type="ECO:0000313" key="2">
    <source>
        <dbReference type="EMBL" id="CAG1835213.1"/>
    </source>
</evidence>
<dbReference type="OrthoDB" id="1919827at2759"/>
<evidence type="ECO:0000313" key="3">
    <source>
        <dbReference type="EnsemblPlants" id="Ma09_p14830.1"/>
    </source>
</evidence>
<dbReference type="EMBL" id="HG996474">
    <property type="protein sequence ID" value="CAG1835213.1"/>
    <property type="molecule type" value="Genomic_DNA"/>
</dbReference>
<dbReference type="AlphaFoldDB" id="A0A804KJN2"/>
<dbReference type="PANTHER" id="PTHR36323:SF1">
    <property type="entry name" value="MYOTUBULARIN-LIKE PROTEIN"/>
    <property type="match status" value="1"/>
</dbReference>
<feature type="region of interest" description="Disordered" evidence="1">
    <location>
        <begin position="1"/>
        <end position="44"/>
    </location>
</feature>
<dbReference type="InParanoid" id="A0A804KJN2"/>
<keyword evidence="4" id="KW-1185">Reference proteome</keyword>
<accession>A0A804KJN2</accession>
<dbReference type="Proteomes" id="UP000012960">
    <property type="component" value="Unplaced"/>
</dbReference>
<reference evidence="2" key="1">
    <citation type="submission" date="2021-03" db="EMBL/GenBank/DDBJ databases">
        <authorList>
            <consortium name="Genoscope - CEA"/>
            <person name="William W."/>
        </authorList>
    </citation>
    <scope>NUCLEOTIDE SEQUENCE</scope>
    <source>
        <strain evidence="2">Doubled-haploid Pahang</strain>
    </source>
</reference>
<sequence>MDIQPRRHRRHHSSSSFRRPPLSTLPSSSWSTGEPSSPRVGCTGHIKRSKTMRLTPAADATLHDGKLLKWARSFWRRSSSVGRRTCAEAAEVTDLADLDPPRPVVKHVRRSTDAVSLWNRRSGGEELKVLQMHRQFVHWSSAA</sequence>
<evidence type="ECO:0000313" key="4">
    <source>
        <dbReference type="Proteomes" id="UP000012960"/>
    </source>
</evidence>
<proteinExistence type="predicted"/>